<dbReference type="EMBL" id="LHXN01000006">
    <property type="protein sequence ID" value="KXA93398.1"/>
    <property type="molecule type" value="Genomic_DNA"/>
</dbReference>
<organism evidence="1 2">
    <name type="scientific">candidate division MSBL1 archaeon SCGC-AAA259E17</name>
    <dbReference type="NCBI Taxonomy" id="1698263"/>
    <lineage>
        <taxon>Archaea</taxon>
        <taxon>Methanobacteriati</taxon>
        <taxon>Methanobacteriota</taxon>
        <taxon>candidate division MSBL1</taxon>
    </lineage>
</organism>
<name>A0A133UGN6_9EURY</name>
<gene>
    <name evidence="1" type="ORF">AKJ64_00705</name>
</gene>
<proteinExistence type="predicted"/>
<dbReference type="AlphaFoldDB" id="A0A133UGN6"/>
<protein>
    <submittedName>
        <fullName evidence="1">Uncharacterized protein</fullName>
    </submittedName>
</protein>
<comment type="caution">
    <text evidence="1">The sequence shown here is derived from an EMBL/GenBank/DDBJ whole genome shotgun (WGS) entry which is preliminary data.</text>
</comment>
<evidence type="ECO:0000313" key="2">
    <source>
        <dbReference type="Proteomes" id="UP000070373"/>
    </source>
</evidence>
<accession>A0A133UGN6</accession>
<reference evidence="1 2" key="1">
    <citation type="journal article" date="2016" name="Sci. Rep.">
        <title>Metabolic traits of an uncultured archaeal lineage -MSBL1- from brine pools of the Red Sea.</title>
        <authorList>
            <person name="Mwirichia R."/>
            <person name="Alam I."/>
            <person name="Rashid M."/>
            <person name="Vinu M."/>
            <person name="Ba-Alawi W."/>
            <person name="Anthony Kamau A."/>
            <person name="Kamanda Ngugi D."/>
            <person name="Goker M."/>
            <person name="Klenk H.P."/>
            <person name="Bajic V."/>
            <person name="Stingl U."/>
        </authorList>
    </citation>
    <scope>NUCLEOTIDE SEQUENCE [LARGE SCALE GENOMIC DNA]</scope>
    <source>
        <strain evidence="1">SCGC-AAA259E17</strain>
    </source>
</reference>
<dbReference type="Proteomes" id="UP000070373">
    <property type="component" value="Unassembled WGS sequence"/>
</dbReference>
<keyword evidence="2" id="KW-1185">Reference proteome</keyword>
<sequence>MKKRNRDKFDGFSSEKRKKFDNWRKCKLNPSIVVDGNITNRKEKKRLERFIYETKNDEIGYDPTDGGGSGVDWTKSTESVYVRELL</sequence>
<evidence type="ECO:0000313" key="1">
    <source>
        <dbReference type="EMBL" id="KXA93398.1"/>
    </source>
</evidence>